<sequence>MDNCHNVPTEAPGNGSEWRDRVRHRLQALGLSERALRAASKSDRTLKALEEAFDLACFSERDGLPDASAVSDRASLLYTAVMKLAPAAAPYRAQLFVAVGDGRVDNNAKLDAACEYLTALGKAGTATPESLDVAAFNDACGAGVHYDDEALRAAVEAELQAVRSELLERRYAFPVGVLMAAVNKRLRFADGKRVKAAIDRGLEQVLGPRQPADDQPAKGASNSNSSTVKKTRDAPQKLPRPQPVTDAAREEDERLAHDPLSALPETFEARDLASMRNTPELLEAQRRHSGGCAVITRFPPEPNAHLHCGHTKAMLLDFGYAMRHGGRCILRFDDTNPEAEDIEYIRSIIEAVHWMGYRPHAITHSSDYFDQLYELALELIRRGKAYVCHQSADQMAAYRESKRHSPWRDRPVEENLHLFNRMRQGVFEEGAATLRMKIDMQHPNPSMRDPVAYRIKYVPHPHVGDRWCIYPSYDFTHCLVDSLEWVTHSLCTLEFEVRRDSYYWLLEALDMYRPYVFEFSRLNLSHTVLSKRRLTQIVERGLVRGWDDPRMPTLVGMRRRGYRPQAINHFVASVGFSRAENNVSVQKLEACVRRYMDEHAPRRMVVLDPLRVVIENWDALLPADDTAGLALQVPNHPKRPEMGTYALRLTRVIYVDRSDFRLQDEKDYYGLAPGKGVLLRHSGQAIRVVGYEPPDAADVARVHTLRAQLVLPTSPSAPGANARPPKFKGVLHWTSAASAVCECRLYSHMFRHENPLEAIEDVNGEAAAPSDWLHDFDPHSEVVLSQARCEPSPTDWQAGNIFQFERVGFFCVDPDSRPLRPAATGGDTATWHWVFNRTVTLRESYKKFA</sequence>
<comment type="similarity">
    <text evidence="1 9">Belongs to the class-I aminoacyl-tRNA synthetase family.</text>
</comment>
<dbReference type="InterPro" id="IPR049437">
    <property type="entry name" value="tRNA-synt_1c_C2"/>
</dbReference>
<dbReference type="InterPro" id="IPR020058">
    <property type="entry name" value="Glu/Gln-tRNA-synth_Ib_cat-dom"/>
</dbReference>
<dbReference type="PANTHER" id="PTHR43097:SF4">
    <property type="entry name" value="GLUTAMINE--TRNA LIGASE"/>
    <property type="match status" value="1"/>
</dbReference>
<dbReference type="PANTHER" id="PTHR43097">
    <property type="entry name" value="GLUTAMINE-TRNA LIGASE"/>
    <property type="match status" value="1"/>
</dbReference>
<dbReference type="GO" id="GO:0005524">
    <property type="term" value="F:ATP binding"/>
    <property type="evidence" value="ECO:0007669"/>
    <property type="project" value="UniProtKB-KW"/>
</dbReference>
<dbReference type="InterPro" id="IPR042558">
    <property type="entry name" value="Gln-tRNA-synth_Ib_RNA-bd_N_1"/>
</dbReference>
<dbReference type="GO" id="GO:0005829">
    <property type="term" value="C:cytosol"/>
    <property type="evidence" value="ECO:0007669"/>
    <property type="project" value="TreeGrafter"/>
</dbReference>
<feature type="domain" description="Glutamyl/glutaminyl-tRNA synthetase class Ib anti-codon binding" evidence="12">
    <location>
        <begin position="600"/>
        <end position="690"/>
    </location>
</feature>
<feature type="domain" description="tRNA synthetases class I (E and Q) anti-codon binding" evidence="14">
    <location>
        <begin position="730"/>
        <end position="813"/>
    </location>
</feature>
<dbReference type="PRINTS" id="PR00987">
    <property type="entry name" value="TRNASYNTHGLU"/>
</dbReference>
<dbReference type="EC" id="6.1.1.18" evidence="2"/>
<proteinExistence type="inferred from homology"/>
<dbReference type="Pfam" id="PF20974">
    <property type="entry name" value="tRNA-synt_1c_C2"/>
    <property type="match status" value="1"/>
</dbReference>
<evidence type="ECO:0000313" key="15">
    <source>
        <dbReference type="EMBL" id="KAK4535885.1"/>
    </source>
</evidence>
<evidence type="ECO:0000256" key="4">
    <source>
        <dbReference type="ARBA" id="ARBA00022741"/>
    </source>
</evidence>
<keyword evidence="16" id="KW-1185">Reference proteome</keyword>
<dbReference type="InterPro" id="IPR004514">
    <property type="entry name" value="Gln-tRNA-synth"/>
</dbReference>
<dbReference type="InterPro" id="IPR014729">
    <property type="entry name" value="Rossmann-like_a/b/a_fold"/>
</dbReference>
<dbReference type="InterPro" id="IPR000924">
    <property type="entry name" value="Glu/Gln-tRNA-synth"/>
</dbReference>
<feature type="compositionally biased region" description="Basic and acidic residues" evidence="10">
    <location>
        <begin position="247"/>
        <end position="257"/>
    </location>
</feature>
<dbReference type="Pfam" id="PF03950">
    <property type="entry name" value="tRNA-synt_1c_C"/>
    <property type="match status" value="1"/>
</dbReference>
<comment type="catalytic activity">
    <reaction evidence="8">
        <text>tRNA(Gln) + L-glutamine + ATP = L-glutaminyl-tRNA(Gln) + AMP + diphosphate</text>
        <dbReference type="Rhea" id="RHEA:20121"/>
        <dbReference type="Rhea" id="RHEA-COMP:9662"/>
        <dbReference type="Rhea" id="RHEA-COMP:9681"/>
        <dbReference type="ChEBI" id="CHEBI:30616"/>
        <dbReference type="ChEBI" id="CHEBI:33019"/>
        <dbReference type="ChEBI" id="CHEBI:58359"/>
        <dbReference type="ChEBI" id="CHEBI:78442"/>
        <dbReference type="ChEBI" id="CHEBI:78521"/>
        <dbReference type="ChEBI" id="CHEBI:456215"/>
        <dbReference type="EC" id="6.1.1.18"/>
    </reaction>
</comment>
<dbReference type="AlphaFoldDB" id="A0AAV9IUX7"/>
<evidence type="ECO:0000259" key="13">
    <source>
        <dbReference type="Pfam" id="PF04558"/>
    </source>
</evidence>
<reference evidence="15 16" key="1">
    <citation type="submission" date="2022-07" db="EMBL/GenBank/DDBJ databases">
        <title>Genome-wide signatures of adaptation to extreme environments.</title>
        <authorList>
            <person name="Cho C.H."/>
            <person name="Yoon H.S."/>
        </authorList>
    </citation>
    <scope>NUCLEOTIDE SEQUENCE [LARGE SCALE GENOMIC DNA]</scope>
    <source>
        <strain evidence="15 16">DBV 063 E5</strain>
    </source>
</reference>
<accession>A0AAV9IUX7</accession>
<comment type="caution">
    <text evidence="15">The sequence shown here is derived from an EMBL/GenBank/DDBJ whole genome shotgun (WGS) entry which is preliminary data.</text>
</comment>
<protein>
    <recommendedName>
        <fullName evidence="2">glutamine--tRNA ligase</fullName>
        <ecNumber evidence="2">6.1.1.18</ecNumber>
    </recommendedName>
</protein>
<dbReference type="CDD" id="cd00807">
    <property type="entry name" value="GlnRS_core"/>
    <property type="match status" value="1"/>
</dbReference>
<organism evidence="15 16">
    <name type="scientific">Cyanidium caldarium</name>
    <name type="common">Red alga</name>
    <dbReference type="NCBI Taxonomy" id="2771"/>
    <lineage>
        <taxon>Eukaryota</taxon>
        <taxon>Rhodophyta</taxon>
        <taxon>Bangiophyceae</taxon>
        <taxon>Cyanidiales</taxon>
        <taxon>Cyanidiaceae</taxon>
        <taxon>Cyanidium</taxon>
    </lineage>
</organism>
<dbReference type="SUPFAM" id="SSF52374">
    <property type="entry name" value="Nucleotidylyl transferase"/>
    <property type="match status" value="1"/>
</dbReference>
<dbReference type="Gene3D" id="1.10.8.1290">
    <property type="entry name" value="Glutaminyl-tRNA synthetase, non-specific RNA binding region part 1, domain 1"/>
    <property type="match status" value="1"/>
</dbReference>
<dbReference type="InterPro" id="IPR011035">
    <property type="entry name" value="Ribosomal_bL25/Gln-tRNA_synth"/>
</dbReference>
<dbReference type="EMBL" id="JANCYW010000006">
    <property type="protein sequence ID" value="KAK4535885.1"/>
    <property type="molecule type" value="Genomic_DNA"/>
</dbReference>
<evidence type="ECO:0000256" key="1">
    <source>
        <dbReference type="ARBA" id="ARBA00005594"/>
    </source>
</evidence>
<evidence type="ECO:0000256" key="6">
    <source>
        <dbReference type="ARBA" id="ARBA00022917"/>
    </source>
</evidence>
<dbReference type="Gene3D" id="3.40.50.620">
    <property type="entry name" value="HUPs"/>
    <property type="match status" value="1"/>
</dbReference>
<dbReference type="Gene3D" id="2.40.240.10">
    <property type="entry name" value="Ribosomal Protein L25, Chain P"/>
    <property type="match status" value="2"/>
</dbReference>
<keyword evidence="4 9" id="KW-0547">Nucleotide-binding</keyword>
<dbReference type="SUPFAM" id="SSF50715">
    <property type="entry name" value="Ribosomal protein L25-like"/>
    <property type="match status" value="1"/>
</dbReference>
<feature type="domain" description="Glutaminyl-tRNA synthetase class Ib non-specific RNA-binding" evidence="13">
    <location>
        <begin position="24"/>
        <end position="191"/>
    </location>
</feature>
<dbReference type="FunFam" id="3.40.50.620:FF:000037">
    <property type="entry name" value="Glutamine--tRNA ligase cytoplasmic"/>
    <property type="match status" value="1"/>
</dbReference>
<evidence type="ECO:0000256" key="5">
    <source>
        <dbReference type="ARBA" id="ARBA00022840"/>
    </source>
</evidence>
<dbReference type="Pfam" id="PF04558">
    <property type="entry name" value="tRNA_synt_1c_R1"/>
    <property type="match status" value="1"/>
</dbReference>
<dbReference type="InterPro" id="IPR050132">
    <property type="entry name" value="Gln/Glu-tRNA_Ligase"/>
</dbReference>
<dbReference type="Gene3D" id="1.10.10.2420">
    <property type="match status" value="1"/>
</dbReference>
<keyword evidence="5 9" id="KW-0067">ATP-binding</keyword>
<dbReference type="InterPro" id="IPR042559">
    <property type="entry name" value="Gln-tRNA-synth_Ib_RNA-bd_N_2"/>
</dbReference>
<evidence type="ECO:0000256" key="7">
    <source>
        <dbReference type="ARBA" id="ARBA00023146"/>
    </source>
</evidence>
<dbReference type="Proteomes" id="UP001301350">
    <property type="component" value="Unassembled WGS sequence"/>
</dbReference>
<keyword evidence="7 9" id="KW-0030">Aminoacyl-tRNA synthetase</keyword>
<keyword evidence="3 9" id="KW-0436">Ligase</keyword>
<name>A0AAV9IUX7_CYACA</name>
<dbReference type="InterPro" id="IPR020059">
    <property type="entry name" value="Glu/Gln-tRNA-synth_Ib_codon-bd"/>
</dbReference>
<dbReference type="InterPro" id="IPR007639">
    <property type="entry name" value="Gln-tRNA-synth_Ib_RNA-bd_N"/>
</dbReference>
<gene>
    <name evidence="15" type="ORF">CDCA_CDCA06G1910</name>
</gene>
<evidence type="ECO:0000256" key="10">
    <source>
        <dbReference type="SAM" id="MobiDB-lite"/>
    </source>
</evidence>
<evidence type="ECO:0000256" key="3">
    <source>
        <dbReference type="ARBA" id="ARBA00022598"/>
    </source>
</evidence>
<keyword evidence="6 9" id="KW-0648">Protein biosynthesis</keyword>
<dbReference type="InterPro" id="IPR020056">
    <property type="entry name" value="Rbsml_bL25/Gln-tRNA_synth_N"/>
</dbReference>
<dbReference type="NCBIfam" id="TIGR00440">
    <property type="entry name" value="glnS"/>
    <property type="match status" value="1"/>
</dbReference>
<feature type="region of interest" description="Disordered" evidence="10">
    <location>
        <begin position="205"/>
        <end position="262"/>
    </location>
</feature>
<evidence type="ECO:0000259" key="12">
    <source>
        <dbReference type="Pfam" id="PF03950"/>
    </source>
</evidence>
<dbReference type="FunFam" id="1.10.10.2420:FF:000001">
    <property type="entry name" value="Glutamine--tRNA ligase cytoplasmic"/>
    <property type="match status" value="1"/>
</dbReference>
<dbReference type="GO" id="GO:0006425">
    <property type="term" value="P:glutaminyl-tRNA aminoacylation"/>
    <property type="evidence" value="ECO:0007669"/>
    <property type="project" value="InterPro"/>
</dbReference>
<evidence type="ECO:0000313" key="16">
    <source>
        <dbReference type="Proteomes" id="UP001301350"/>
    </source>
</evidence>
<evidence type="ECO:0000256" key="2">
    <source>
        <dbReference type="ARBA" id="ARBA00012836"/>
    </source>
</evidence>
<evidence type="ECO:0000259" key="14">
    <source>
        <dbReference type="Pfam" id="PF20974"/>
    </source>
</evidence>
<evidence type="ECO:0000256" key="9">
    <source>
        <dbReference type="RuleBase" id="RU363037"/>
    </source>
</evidence>
<dbReference type="Pfam" id="PF00749">
    <property type="entry name" value="tRNA-synt_1c"/>
    <property type="match status" value="1"/>
</dbReference>
<evidence type="ECO:0000256" key="8">
    <source>
        <dbReference type="ARBA" id="ARBA00048270"/>
    </source>
</evidence>
<evidence type="ECO:0000259" key="11">
    <source>
        <dbReference type="Pfam" id="PF00749"/>
    </source>
</evidence>
<dbReference type="GO" id="GO:0004819">
    <property type="term" value="F:glutamine-tRNA ligase activity"/>
    <property type="evidence" value="ECO:0007669"/>
    <property type="project" value="UniProtKB-EC"/>
</dbReference>
<feature type="domain" description="Glutamyl/glutaminyl-tRNA synthetase class Ib catalytic" evidence="11">
    <location>
        <begin position="294"/>
        <end position="597"/>
    </location>
</feature>